<dbReference type="PANTHER" id="PTHR15106">
    <property type="entry name" value="RETINOIC ACID RECEPTOR RESPONDER PROTEIN 2"/>
    <property type="match status" value="1"/>
</dbReference>
<evidence type="ECO:0000256" key="7">
    <source>
        <dbReference type="ARBA" id="ARBA00023157"/>
    </source>
</evidence>
<evidence type="ECO:0000256" key="4">
    <source>
        <dbReference type="ARBA" id="ARBA00022525"/>
    </source>
</evidence>
<dbReference type="InterPro" id="IPR029562">
    <property type="entry name" value="Chemerin"/>
</dbReference>
<dbReference type="GO" id="GO:0050921">
    <property type="term" value="P:positive regulation of chemotaxis"/>
    <property type="evidence" value="ECO:0007669"/>
    <property type="project" value="TreeGrafter"/>
</dbReference>
<proteinExistence type="predicted"/>
<dbReference type="InterPro" id="IPR000010">
    <property type="entry name" value="Cystatin_dom"/>
</dbReference>
<dbReference type="GO" id="GO:0006954">
    <property type="term" value="P:inflammatory response"/>
    <property type="evidence" value="ECO:0007669"/>
    <property type="project" value="UniProtKB-KW"/>
</dbReference>
<dbReference type="GO" id="GO:0006935">
    <property type="term" value="P:chemotaxis"/>
    <property type="evidence" value="ECO:0007669"/>
    <property type="project" value="UniProtKB-KW"/>
</dbReference>
<dbReference type="PANTHER" id="PTHR15106:SF2">
    <property type="entry name" value="RETINOIC ACID RECEPTOR RESPONDER PROTEIN 2"/>
    <property type="match status" value="1"/>
</dbReference>
<dbReference type="GO" id="GO:0004869">
    <property type="term" value="F:cysteine-type endopeptidase inhibitor activity"/>
    <property type="evidence" value="ECO:0007669"/>
    <property type="project" value="InterPro"/>
</dbReference>
<dbReference type="GO" id="GO:0045087">
    <property type="term" value="P:innate immune response"/>
    <property type="evidence" value="ECO:0007669"/>
    <property type="project" value="TreeGrafter"/>
</dbReference>
<dbReference type="GeneID" id="115465554"/>
<dbReference type="GO" id="GO:0050994">
    <property type="term" value="P:regulation of lipid catabolic process"/>
    <property type="evidence" value="ECO:0007669"/>
    <property type="project" value="InterPro"/>
</dbReference>
<reference evidence="13" key="1">
    <citation type="submission" date="2025-08" db="UniProtKB">
        <authorList>
            <consortium name="RefSeq"/>
        </authorList>
    </citation>
    <scope>IDENTIFICATION</scope>
</reference>
<dbReference type="AlphaFoldDB" id="A0A6P7X8P2"/>
<evidence type="ECO:0000256" key="9">
    <source>
        <dbReference type="ARBA" id="ARBA00032785"/>
    </source>
</evidence>
<dbReference type="SUPFAM" id="SSF54403">
    <property type="entry name" value="Cystatin/monellin"/>
    <property type="match status" value="1"/>
</dbReference>
<keyword evidence="5 10" id="KW-0732">Signal</keyword>
<keyword evidence="3" id="KW-0145">Chemotaxis</keyword>
<dbReference type="InterPro" id="IPR046350">
    <property type="entry name" value="Cystatin_sf"/>
</dbReference>
<accession>A0A6P7X8P2</accession>
<gene>
    <name evidence="13" type="primary">LOC115465554</name>
</gene>
<evidence type="ECO:0000256" key="2">
    <source>
        <dbReference type="ARBA" id="ARBA00018808"/>
    </source>
</evidence>
<keyword evidence="7" id="KW-1015">Disulfide bond</keyword>
<dbReference type="GO" id="GO:0005615">
    <property type="term" value="C:extracellular space"/>
    <property type="evidence" value="ECO:0007669"/>
    <property type="project" value="TreeGrafter"/>
</dbReference>
<feature type="domain" description="Cystatin" evidence="11">
    <location>
        <begin position="28"/>
        <end position="97"/>
    </location>
</feature>
<evidence type="ECO:0000256" key="5">
    <source>
        <dbReference type="ARBA" id="ARBA00022729"/>
    </source>
</evidence>
<dbReference type="GO" id="GO:0031012">
    <property type="term" value="C:extracellular matrix"/>
    <property type="evidence" value="ECO:0007669"/>
    <property type="project" value="TreeGrafter"/>
</dbReference>
<name>A0A6P7X8P2_9AMPH</name>
<evidence type="ECO:0000313" key="13">
    <source>
        <dbReference type="RefSeq" id="XP_030051967.1"/>
    </source>
</evidence>
<dbReference type="Pfam" id="PF00031">
    <property type="entry name" value="Cystatin"/>
    <property type="match status" value="1"/>
</dbReference>
<evidence type="ECO:0000256" key="8">
    <source>
        <dbReference type="ARBA" id="ARBA00023198"/>
    </source>
</evidence>
<dbReference type="GO" id="GO:0030154">
    <property type="term" value="P:cell differentiation"/>
    <property type="evidence" value="ECO:0007669"/>
    <property type="project" value="UniProtKB-KW"/>
</dbReference>
<dbReference type="Gene3D" id="3.10.450.10">
    <property type="match status" value="1"/>
</dbReference>
<keyword evidence="12" id="KW-1185">Reference proteome</keyword>
<evidence type="ECO:0000256" key="10">
    <source>
        <dbReference type="SAM" id="SignalP"/>
    </source>
</evidence>
<keyword evidence="8" id="KW-0395">Inflammatory response</keyword>
<keyword evidence="6" id="KW-0221">Differentiation</keyword>
<protein>
    <recommendedName>
        <fullName evidence="2">Retinoic acid receptor responder protein 2</fullName>
    </recommendedName>
    <alternativeName>
        <fullName evidence="9">Chemerin</fullName>
    </alternativeName>
</protein>
<dbReference type="Proteomes" id="UP000515156">
    <property type="component" value="Chromosome 1"/>
</dbReference>
<sequence length="163" mass="18984">MKKLLLALWLSTVALPGQSSRIQANELSTRERNALDAAVETFNTGMRLYAYKILSIRLKNATAVYEGEDVRITFSMKQTNCRKHNINTEQCHHKRKGLVLHCLACFAFEEQILEPLAYFMDCVPSRQPAKERLIQRQKKCEEVKEKIPVHYISQYSFLKRSDY</sequence>
<dbReference type="OrthoDB" id="9896763at2759"/>
<dbReference type="InParanoid" id="A0A6P7X8P2"/>
<evidence type="ECO:0000259" key="11">
    <source>
        <dbReference type="Pfam" id="PF00031"/>
    </source>
</evidence>
<evidence type="ECO:0000313" key="12">
    <source>
        <dbReference type="Proteomes" id="UP000515156"/>
    </source>
</evidence>
<organism evidence="12 13">
    <name type="scientific">Microcaecilia unicolor</name>
    <dbReference type="NCBI Taxonomy" id="1415580"/>
    <lineage>
        <taxon>Eukaryota</taxon>
        <taxon>Metazoa</taxon>
        <taxon>Chordata</taxon>
        <taxon>Craniata</taxon>
        <taxon>Vertebrata</taxon>
        <taxon>Euteleostomi</taxon>
        <taxon>Amphibia</taxon>
        <taxon>Gymnophiona</taxon>
        <taxon>Siphonopidae</taxon>
        <taxon>Microcaecilia</taxon>
    </lineage>
</organism>
<dbReference type="RefSeq" id="XP_030051967.1">
    <property type="nucleotide sequence ID" value="XM_030196107.1"/>
</dbReference>
<evidence type="ECO:0000256" key="1">
    <source>
        <dbReference type="ARBA" id="ARBA00004613"/>
    </source>
</evidence>
<evidence type="ECO:0000256" key="3">
    <source>
        <dbReference type="ARBA" id="ARBA00022500"/>
    </source>
</evidence>
<dbReference type="GO" id="GO:0005102">
    <property type="term" value="F:signaling receptor binding"/>
    <property type="evidence" value="ECO:0007669"/>
    <property type="project" value="InterPro"/>
</dbReference>
<dbReference type="KEGG" id="muo:115465554"/>
<comment type="subcellular location">
    <subcellularLocation>
        <location evidence="1">Secreted</location>
    </subcellularLocation>
</comment>
<keyword evidence="4" id="KW-0964">Secreted</keyword>
<evidence type="ECO:0000256" key="6">
    <source>
        <dbReference type="ARBA" id="ARBA00022782"/>
    </source>
</evidence>
<feature type="signal peptide" evidence="10">
    <location>
        <begin position="1"/>
        <end position="19"/>
    </location>
</feature>
<feature type="chain" id="PRO_5028431064" description="Retinoic acid receptor responder protein 2" evidence="10">
    <location>
        <begin position="20"/>
        <end position="163"/>
    </location>
</feature>